<dbReference type="EMBL" id="CP011856">
    <property type="protein sequence ID" value="AKM54695.1"/>
    <property type="molecule type" value="Genomic_DNA"/>
</dbReference>
<evidence type="ECO:0000256" key="1">
    <source>
        <dbReference type="ARBA" id="ARBA00023015"/>
    </source>
</evidence>
<evidence type="ECO:0000259" key="4">
    <source>
        <dbReference type="PROSITE" id="PS50956"/>
    </source>
</evidence>
<dbReference type="InterPro" id="IPR000485">
    <property type="entry name" value="AsnC-type_HTH_dom"/>
</dbReference>
<dbReference type="Gene3D" id="3.30.70.920">
    <property type="match status" value="1"/>
</dbReference>
<dbReference type="InterPro" id="IPR019888">
    <property type="entry name" value="Tscrpt_reg_AsnC-like"/>
</dbReference>
<name>A0A0H3XJE5_9MOLU</name>
<dbReference type="AlphaFoldDB" id="A0A0H3XJE5"/>
<gene>
    <name evidence="5" type="ORF">SERIO_v1c11420</name>
</gene>
<dbReference type="InterPro" id="IPR036388">
    <property type="entry name" value="WH-like_DNA-bd_sf"/>
</dbReference>
<feature type="domain" description="HTH asnC-type" evidence="4">
    <location>
        <begin position="6"/>
        <end position="66"/>
    </location>
</feature>
<reference evidence="5 6" key="1">
    <citation type="journal article" date="2015" name="Genome Biol. Evol.">
        <title>Found and Lost: The Fates of Horizontally Acquired Genes in Arthropod-Symbiotic Spiroplasma.</title>
        <authorList>
            <person name="Lo W.S."/>
            <person name="Gasparich G.E."/>
            <person name="Kuo C.H."/>
        </authorList>
    </citation>
    <scope>NUCLEOTIDE SEQUENCE [LARGE SCALE GENOMIC DNA]</scope>
    <source>
        <strain evidence="6">TDA-040725-5</strain>
    </source>
</reference>
<keyword evidence="1" id="KW-0805">Transcription regulation</keyword>
<dbReference type="STRING" id="315358.SERIO_v1c11420"/>
<dbReference type="GO" id="GO:0043565">
    <property type="term" value="F:sequence-specific DNA binding"/>
    <property type="evidence" value="ECO:0007669"/>
    <property type="project" value="InterPro"/>
</dbReference>
<evidence type="ECO:0000256" key="3">
    <source>
        <dbReference type="ARBA" id="ARBA00023163"/>
    </source>
</evidence>
<sequence length="159" mass="18714">MKQKVLTKIDYQIIKHLNKNALTSNNQIAKELNVSQKTIKAHVDWLIKNKVIRPVAIVNSEFFGYNIIVDVFIWTKKQVINDEIKELCTNSSNVVYFSKHWSNETISLQTKFKTFNELTIFLEEIRALENVERIKYSIIPKVFFDNDSWIPSENDFSNK</sequence>
<accession>A0A0H3XJE5</accession>
<dbReference type="Pfam" id="PF13412">
    <property type="entry name" value="HTH_24"/>
    <property type="match status" value="1"/>
</dbReference>
<dbReference type="SMART" id="SM00344">
    <property type="entry name" value="HTH_ASNC"/>
    <property type="match status" value="1"/>
</dbReference>
<dbReference type="RefSeq" id="WP_047791876.1">
    <property type="nucleotide sequence ID" value="NZ_CP011856.1"/>
</dbReference>
<dbReference type="PATRIC" id="fig|743698.3.peg.1153"/>
<evidence type="ECO:0000313" key="5">
    <source>
        <dbReference type="EMBL" id="AKM54695.1"/>
    </source>
</evidence>
<reference evidence="6" key="2">
    <citation type="submission" date="2015-06" db="EMBL/GenBank/DDBJ databases">
        <title>Complete genome sequence of Spiroplasma eriocheiris TDA-040725-5 (DSM 21848).</title>
        <authorList>
            <person name="Lo W.-S."/>
            <person name="Kuo C.-H."/>
        </authorList>
    </citation>
    <scope>NUCLEOTIDE SEQUENCE [LARGE SCALE GENOMIC DNA]</scope>
    <source>
        <strain evidence="6">TDA-040725-5</strain>
    </source>
</reference>
<evidence type="ECO:0000313" key="6">
    <source>
        <dbReference type="Proteomes" id="UP000035661"/>
    </source>
</evidence>
<dbReference type="PANTHER" id="PTHR30154">
    <property type="entry name" value="LEUCINE-RESPONSIVE REGULATORY PROTEIN"/>
    <property type="match status" value="1"/>
</dbReference>
<dbReference type="Gene3D" id="1.10.10.10">
    <property type="entry name" value="Winged helix-like DNA-binding domain superfamily/Winged helix DNA-binding domain"/>
    <property type="match status" value="1"/>
</dbReference>
<keyword evidence="6" id="KW-1185">Reference proteome</keyword>
<dbReference type="InterPro" id="IPR011991">
    <property type="entry name" value="ArsR-like_HTH"/>
</dbReference>
<dbReference type="CDD" id="cd00090">
    <property type="entry name" value="HTH_ARSR"/>
    <property type="match status" value="1"/>
</dbReference>
<dbReference type="GO" id="GO:0005829">
    <property type="term" value="C:cytosol"/>
    <property type="evidence" value="ECO:0007669"/>
    <property type="project" value="TreeGrafter"/>
</dbReference>
<dbReference type="PANTHER" id="PTHR30154:SF34">
    <property type="entry name" value="TRANSCRIPTIONAL REGULATOR AZLB"/>
    <property type="match status" value="1"/>
</dbReference>
<dbReference type="SUPFAM" id="SSF46785">
    <property type="entry name" value="Winged helix' DNA-binding domain"/>
    <property type="match status" value="1"/>
</dbReference>
<dbReference type="InterPro" id="IPR036390">
    <property type="entry name" value="WH_DNA-bd_sf"/>
</dbReference>
<proteinExistence type="predicted"/>
<keyword evidence="2" id="KW-0238">DNA-binding</keyword>
<evidence type="ECO:0000256" key="2">
    <source>
        <dbReference type="ARBA" id="ARBA00023125"/>
    </source>
</evidence>
<dbReference type="PROSITE" id="PS50956">
    <property type="entry name" value="HTH_ASNC_2"/>
    <property type="match status" value="1"/>
</dbReference>
<dbReference type="GO" id="GO:0043200">
    <property type="term" value="P:response to amino acid"/>
    <property type="evidence" value="ECO:0007669"/>
    <property type="project" value="TreeGrafter"/>
</dbReference>
<protein>
    <recommendedName>
        <fullName evidence="4">HTH asnC-type domain-containing protein</fullName>
    </recommendedName>
</protein>
<organism evidence="5 6">
    <name type="scientific">Spiroplasma eriocheiris</name>
    <dbReference type="NCBI Taxonomy" id="315358"/>
    <lineage>
        <taxon>Bacteria</taxon>
        <taxon>Bacillati</taxon>
        <taxon>Mycoplasmatota</taxon>
        <taxon>Mollicutes</taxon>
        <taxon>Entomoplasmatales</taxon>
        <taxon>Spiroplasmataceae</taxon>
        <taxon>Spiroplasma</taxon>
    </lineage>
</organism>
<dbReference type="KEGG" id="seri:SERIO_v1c11420"/>
<dbReference type="Proteomes" id="UP000035661">
    <property type="component" value="Chromosome"/>
</dbReference>
<keyword evidence="3" id="KW-0804">Transcription</keyword>